<dbReference type="EMBL" id="NEXC01000105">
    <property type="protein sequence ID" value="PSN82044.1"/>
    <property type="molecule type" value="Genomic_DNA"/>
</dbReference>
<dbReference type="Proteomes" id="UP000240880">
    <property type="component" value="Unassembled WGS sequence"/>
</dbReference>
<evidence type="ECO:0000256" key="1">
    <source>
        <dbReference type="SAM" id="Phobius"/>
    </source>
</evidence>
<accession>A0A2R6A6P3</accession>
<keyword evidence="1" id="KW-1133">Transmembrane helix</keyword>
<reference evidence="2 3" key="1">
    <citation type="submission" date="2017-04" db="EMBL/GenBank/DDBJ databases">
        <title>Novel microbial lineages endemic to geothermal iron-oxide mats fill important gaps in the evolutionary history of Archaea.</title>
        <authorList>
            <person name="Jay Z.J."/>
            <person name="Beam J.P."/>
            <person name="Dlakic M."/>
            <person name="Rusch D.B."/>
            <person name="Kozubal M.A."/>
            <person name="Inskeep W.P."/>
        </authorList>
    </citation>
    <scope>NUCLEOTIDE SEQUENCE [LARGE SCALE GENOMIC DNA]</scope>
    <source>
        <strain evidence="2">OSP_D</strain>
    </source>
</reference>
<protein>
    <submittedName>
        <fullName evidence="2">Uncharacterized protein</fullName>
    </submittedName>
</protein>
<keyword evidence="1" id="KW-0812">Transmembrane</keyword>
<gene>
    <name evidence="2" type="ORF">B9Q01_09185</name>
</gene>
<evidence type="ECO:0000313" key="2">
    <source>
        <dbReference type="EMBL" id="PSN82044.1"/>
    </source>
</evidence>
<organism evidence="2 3">
    <name type="scientific">Candidatus Marsarchaeota G1 archaeon OSP_D</name>
    <dbReference type="NCBI Taxonomy" id="1978155"/>
    <lineage>
        <taxon>Archaea</taxon>
        <taxon>Candidatus Marsarchaeota</taxon>
        <taxon>Candidatus Marsarchaeota group 1</taxon>
    </lineage>
</organism>
<feature type="transmembrane region" description="Helical" evidence="1">
    <location>
        <begin position="142"/>
        <end position="161"/>
    </location>
</feature>
<evidence type="ECO:0000313" key="3">
    <source>
        <dbReference type="Proteomes" id="UP000240880"/>
    </source>
</evidence>
<dbReference type="AlphaFoldDB" id="A0A2R6A6P3"/>
<proteinExistence type="predicted"/>
<sequence length="163" mass="18810">TLVSKLIFESSFRAKSVPEEDYQEKEIKNMCLECKTNERINGSELCEQCSKAEQWYKNFRKLVIKGENVTSEFKILRELRSVRLVEDLKKEVGVNIDIPETLDEWAGRDGSPVQQKEYIVYVTADGDNFGMMKSSASTVTHYLSIVTTLTDMIYFPLLYSLKK</sequence>
<feature type="non-terminal residue" evidence="2">
    <location>
        <position position="1"/>
    </location>
</feature>
<keyword evidence="1" id="KW-0472">Membrane</keyword>
<comment type="caution">
    <text evidence="2">The sequence shown here is derived from an EMBL/GenBank/DDBJ whole genome shotgun (WGS) entry which is preliminary data.</text>
</comment>
<name>A0A2R6A6P3_9ARCH</name>